<proteinExistence type="predicted"/>
<keyword evidence="3" id="KW-1185">Reference proteome</keyword>
<protein>
    <submittedName>
        <fullName evidence="2">Uncharacterized protein</fullName>
    </submittedName>
</protein>
<feature type="region of interest" description="Disordered" evidence="1">
    <location>
        <begin position="66"/>
        <end position="94"/>
    </location>
</feature>
<dbReference type="OrthoDB" id="4207188at2759"/>
<evidence type="ECO:0000256" key="1">
    <source>
        <dbReference type="SAM" id="MobiDB-lite"/>
    </source>
</evidence>
<comment type="caution">
    <text evidence="2">The sequence shown here is derived from an EMBL/GenBank/DDBJ whole genome shotgun (WGS) entry which is preliminary data.</text>
</comment>
<organism evidence="2 3">
    <name type="scientific">Blastomyces percursus</name>
    <dbReference type="NCBI Taxonomy" id="1658174"/>
    <lineage>
        <taxon>Eukaryota</taxon>
        <taxon>Fungi</taxon>
        <taxon>Dikarya</taxon>
        <taxon>Ascomycota</taxon>
        <taxon>Pezizomycotina</taxon>
        <taxon>Eurotiomycetes</taxon>
        <taxon>Eurotiomycetidae</taxon>
        <taxon>Onygenales</taxon>
        <taxon>Ajellomycetaceae</taxon>
        <taxon>Blastomyces</taxon>
    </lineage>
</organism>
<dbReference type="Proteomes" id="UP000242791">
    <property type="component" value="Unassembled WGS sequence"/>
</dbReference>
<name>A0A1J9Q6X5_9EURO</name>
<sequence length="182" mass="20058">MLGKLPGKPKQMTILPTIHLGKLILQAADTWDETWAPNVAVTPIAHRTRSKATVLERQLSQTHLETPTKSTGILLNDSDSEEELDDTESPLAPISPGLEEIQNLIYRQTKDEQIVNTALVSFLSALTSHFALGYPITGPCIESHLRLISHVLPLKLAQTDTSKTQSLVERSGHLLKLRQLSS</sequence>
<dbReference type="VEuPathDB" id="FungiDB:ACJ73_04831"/>
<dbReference type="STRING" id="1658174.A0A1J9Q6X5"/>
<gene>
    <name evidence="2" type="ORF">ACJ73_04831</name>
</gene>
<evidence type="ECO:0000313" key="2">
    <source>
        <dbReference type="EMBL" id="OJD23818.1"/>
    </source>
</evidence>
<feature type="compositionally biased region" description="Acidic residues" evidence="1">
    <location>
        <begin position="78"/>
        <end position="88"/>
    </location>
</feature>
<dbReference type="AlphaFoldDB" id="A0A1J9Q6X5"/>
<reference evidence="2 3" key="1">
    <citation type="submission" date="2015-08" db="EMBL/GenBank/DDBJ databases">
        <title>Emmonsia species relationships and genome sequence.</title>
        <authorList>
            <person name="Cuomo C.A."/>
            <person name="Schwartz I.S."/>
            <person name="Kenyon C."/>
            <person name="De Hoog G.S."/>
            <person name="Govender N.P."/>
            <person name="Botha A."/>
            <person name="Moreno L."/>
            <person name="De Vries M."/>
            <person name="Munoz J.F."/>
            <person name="Stielow J.B."/>
        </authorList>
    </citation>
    <scope>NUCLEOTIDE SEQUENCE [LARGE SCALE GENOMIC DNA]</scope>
    <source>
        <strain evidence="2 3">EI222</strain>
    </source>
</reference>
<evidence type="ECO:0000313" key="3">
    <source>
        <dbReference type="Proteomes" id="UP000242791"/>
    </source>
</evidence>
<dbReference type="EMBL" id="LGTZ01000701">
    <property type="protein sequence ID" value="OJD23818.1"/>
    <property type="molecule type" value="Genomic_DNA"/>
</dbReference>
<accession>A0A1J9Q6X5</accession>